<dbReference type="AlphaFoldDB" id="A0A0F9V4A7"/>
<comment type="caution">
    <text evidence="1">The sequence shown here is derived from an EMBL/GenBank/DDBJ whole genome shotgun (WGS) entry which is preliminary data.</text>
</comment>
<reference evidence="1" key="1">
    <citation type="journal article" date="2015" name="Nature">
        <title>Complex archaea that bridge the gap between prokaryotes and eukaryotes.</title>
        <authorList>
            <person name="Spang A."/>
            <person name="Saw J.H."/>
            <person name="Jorgensen S.L."/>
            <person name="Zaremba-Niedzwiedzka K."/>
            <person name="Martijn J."/>
            <person name="Lind A.E."/>
            <person name="van Eijk R."/>
            <person name="Schleper C."/>
            <person name="Guy L."/>
            <person name="Ettema T.J."/>
        </authorList>
    </citation>
    <scope>NUCLEOTIDE SEQUENCE</scope>
</reference>
<name>A0A0F9V4A7_9ZZZZ</name>
<dbReference type="EMBL" id="LAZR01000451">
    <property type="protein sequence ID" value="KKN68336.1"/>
    <property type="molecule type" value="Genomic_DNA"/>
</dbReference>
<organism evidence="1">
    <name type="scientific">marine sediment metagenome</name>
    <dbReference type="NCBI Taxonomy" id="412755"/>
    <lineage>
        <taxon>unclassified sequences</taxon>
        <taxon>metagenomes</taxon>
        <taxon>ecological metagenomes</taxon>
    </lineage>
</organism>
<sequence length="63" mass="7691">MDKPEKLKDKHLEYLDALRESGDTNMYGAPWFLREEYPELNRKESHEILKYWMKNFKLKSEVA</sequence>
<accession>A0A0F9V4A7</accession>
<gene>
    <name evidence="1" type="ORF">LCGC14_0452120</name>
</gene>
<proteinExistence type="predicted"/>
<evidence type="ECO:0000313" key="1">
    <source>
        <dbReference type="EMBL" id="KKN68336.1"/>
    </source>
</evidence>
<protein>
    <submittedName>
        <fullName evidence="1">Uncharacterized protein</fullName>
    </submittedName>
</protein>